<comment type="caution">
    <text evidence="2">The sequence shown here is derived from an EMBL/GenBank/DDBJ whole genome shotgun (WGS) entry which is preliminary data.</text>
</comment>
<protein>
    <submittedName>
        <fullName evidence="2">Uncharacterized protein</fullName>
    </submittedName>
</protein>
<evidence type="ECO:0000313" key="3">
    <source>
        <dbReference type="Proteomes" id="UP000245202"/>
    </source>
</evidence>
<dbReference type="EMBL" id="BDQX01000091">
    <property type="protein sequence ID" value="GBG07375.1"/>
    <property type="molecule type" value="Genomic_DNA"/>
</dbReference>
<gene>
    <name evidence="2" type="ORF">PAT3040_01923</name>
</gene>
<evidence type="ECO:0000313" key="2">
    <source>
        <dbReference type="EMBL" id="GBG07375.1"/>
    </source>
</evidence>
<keyword evidence="3" id="KW-1185">Reference proteome</keyword>
<feature type="chain" id="PRO_5015309959" evidence="1">
    <location>
        <begin position="24"/>
        <end position="283"/>
    </location>
</feature>
<dbReference type="Proteomes" id="UP000245202">
    <property type="component" value="Unassembled WGS sequence"/>
</dbReference>
<feature type="signal peptide" evidence="1">
    <location>
        <begin position="1"/>
        <end position="23"/>
    </location>
</feature>
<name>A0A2R5EMN3_9BACL</name>
<proteinExistence type="predicted"/>
<sequence>MNRLKVILSFILIFTLGSTLAHAEENVLSEEQYEQILIDAGMPQALIDNMDFYDKQFIVENSSGSDLQFDGYSESAYAYNTFGELAPVVTPPPGVVTPFANIPSTDLVLTMFHFVTTYNGVQLHDIYGTFEWLANPHQSTSISYYGIQNDHIGMAVPADWEIQDDKYACATQYKNIGNGNVWSAPSSAGCNDDDGSPVEDELYGSAWEFGGNLTDMPATKYKGTVKFALEKKVSTATERAVIKYSQSKPLGGVFSTSISFGPATVNFNPSIGTNDTASADISW</sequence>
<accession>A0A2R5EMN3</accession>
<evidence type="ECO:0000256" key="1">
    <source>
        <dbReference type="SAM" id="SignalP"/>
    </source>
</evidence>
<reference evidence="2 3" key="1">
    <citation type="submission" date="2017-08" db="EMBL/GenBank/DDBJ databases">
        <title>Substantial Increase in Enzyme Production by Combined Drug-Resistance Mutations in Paenibacillus agaridevorans.</title>
        <authorList>
            <person name="Tanaka Y."/>
            <person name="Funane K."/>
            <person name="Hosaka T."/>
            <person name="Shiwa Y."/>
            <person name="Fujita N."/>
            <person name="Miyazaki T."/>
            <person name="Yoshikawa H."/>
            <person name="Murakami K."/>
            <person name="Kasahara K."/>
            <person name="Inaoka T."/>
            <person name="Hiraga Y."/>
            <person name="Ochi K."/>
        </authorList>
    </citation>
    <scope>NUCLEOTIDE SEQUENCE [LARGE SCALE GENOMIC DNA]</scope>
    <source>
        <strain evidence="2 3">T-3040</strain>
    </source>
</reference>
<organism evidence="2 3">
    <name type="scientific">Paenibacillus agaridevorans</name>
    <dbReference type="NCBI Taxonomy" id="171404"/>
    <lineage>
        <taxon>Bacteria</taxon>
        <taxon>Bacillati</taxon>
        <taxon>Bacillota</taxon>
        <taxon>Bacilli</taxon>
        <taxon>Bacillales</taxon>
        <taxon>Paenibacillaceae</taxon>
        <taxon>Paenibacillus</taxon>
    </lineage>
</organism>
<dbReference type="RefSeq" id="WP_108992446.1">
    <property type="nucleotide sequence ID" value="NZ_BDQX01000091.1"/>
</dbReference>
<keyword evidence="1" id="KW-0732">Signal</keyword>
<dbReference type="AlphaFoldDB" id="A0A2R5EMN3"/>